<keyword evidence="2" id="KW-1185">Reference proteome</keyword>
<accession>A0A9P7DB56</accession>
<gene>
    <name evidence="1" type="ORF">HD556DRAFT_1412060</name>
</gene>
<organism evidence="1 2">
    <name type="scientific">Suillus plorans</name>
    <dbReference type="NCBI Taxonomy" id="116603"/>
    <lineage>
        <taxon>Eukaryota</taxon>
        <taxon>Fungi</taxon>
        <taxon>Dikarya</taxon>
        <taxon>Basidiomycota</taxon>
        <taxon>Agaricomycotina</taxon>
        <taxon>Agaricomycetes</taxon>
        <taxon>Agaricomycetidae</taxon>
        <taxon>Boletales</taxon>
        <taxon>Suillineae</taxon>
        <taxon>Suillaceae</taxon>
        <taxon>Suillus</taxon>
    </lineage>
</organism>
<comment type="caution">
    <text evidence="1">The sequence shown here is derived from an EMBL/GenBank/DDBJ whole genome shotgun (WGS) entry which is preliminary data.</text>
</comment>
<dbReference type="RefSeq" id="XP_041154293.1">
    <property type="nucleotide sequence ID" value="XM_041304200.1"/>
</dbReference>
<reference evidence="1" key="1">
    <citation type="journal article" date="2020" name="New Phytol.">
        <title>Comparative genomics reveals dynamic genome evolution in host specialist ectomycorrhizal fungi.</title>
        <authorList>
            <person name="Lofgren L.A."/>
            <person name="Nguyen N.H."/>
            <person name="Vilgalys R."/>
            <person name="Ruytinx J."/>
            <person name="Liao H.L."/>
            <person name="Branco S."/>
            <person name="Kuo A."/>
            <person name="LaButti K."/>
            <person name="Lipzen A."/>
            <person name="Andreopoulos W."/>
            <person name="Pangilinan J."/>
            <person name="Riley R."/>
            <person name="Hundley H."/>
            <person name="Na H."/>
            <person name="Barry K."/>
            <person name="Grigoriev I.V."/>
            <person name="Stajich J.E."/>
            <person name="Kennedy P.G."/>
        </authorList>
    </citation>
    <scope>NUCLEOTIDE SEQUENCE</scope>
    <source>
        <strain evidence="1">S12</strain>
    </source>
</reference>
<name>A0A9P7DB56_9AGAM</name>
<dbReference type="AlphaFoldDB" id="A0A9P7DB56"/>
<dbReference type="GeneID" id="64597964"/>
<evidence type="ECO:0000313" key="2">
    <source>
        <dbReference type="Proteomes" id="UP000719766"/>
    </source>
</evidence>
<proteinExistence type="predicted"/>
<sequence>MIHAPLRTNAIKQWSQSLCYVGAYVGEPELQKPLLYDIQDKVVYDLDPVITVVKMQIFCEVSRNAGYHWAWTRCCMSQNNNQRSVNSMFVLYQHLALTIVYMSDVLLSSKSGALRLEYVRWTKLWAFEFLSDVTDQTENM</sequence>
<protein>
    <recommendedName>
        <fullName evidence="3">Heterokaryon incompatibility domain-containing protein</fullName>
    </recommendedName>
</protein>
<dbReference type="EMBL" id="JABBWE010000086">
    <property type="protein sequence ID" value="KAG1786897.1"/>
    <property type="molecule type" value="Genomic_DNA"/>
</dbReference>
<dbReference type="Proteomes" id="UP000719766">
    <property type="component" value="Unassembled WGS sequence"/>
</dbReference>
<evidence type="ECO:0000313" key="1">
    <source>
        <dbReference type="EMBL" id="KAG1786897.1"/>
    </source>
</evidence>
<dbReference type="OrthoDB" id="2681076at2759"/>
<evidence type="ECO:0008006" key="3">
    <source>
        <dbReference type="Google" id="ProtNLM"/>
    </source>
</evidence>